<dbReference type="CDD" id="cd01941">
    <property type="entry name" value="YeiC_kinase_like"/>
    <property type="match status" value="1"/>
</dbReference>
<reference evidence="4" key="1">
    <citation type="journal article" date="2020" name="mSystems">
        <title>Genome- and Community-Level Interaction Insights into Carbon Utilization and Element Cycling Functions of Hydrothermarchaeota in Hydrothermal Sediment.</title>
        <authorList>
            <person name="Zhou Z."/>
            <person name="Liu Y."/>
            <person name="Xu W."/>
            <person name="Pan J."/>
            <person name="Luo Z.H."/>
            <person name="Li M."/>
        </authorList>
    </citation>
    <scope>NUCLEOTIDE SEQUENCE [LARGE SCALE GENOMIC DNA]</scope>
    <source>
        <strain evidence="4">SpSt-556</strain>
    </source>
</reference>
<dbReference type="Pfam" id="PF00294">
    <property type="entry name" value="PfkB"/>
    <property type="match status" value="1"/>
</dbReference>
<evidence type="ECO:0000256" key="1">
    <source>
        <dbReference type="ARBA" id="ARBA00022679"/>
    </source>
</evidence>
<name>A0A7C4L1Q5_9CHLR</name>
<dbReference type="AlphaFoldDB" id="A0A7C4L1Q5"/>
<evidence type="ECO:0000259" key="3">
    <source>
        <dbReference type="Pfam" id="PF00294"/>
    </source>
</evidence>
<keyword evidence="2 4" id="KW-0418">Kinase</keyword>
<dbReference type="SUPFAM" id="SSF53613">
    <property type="entry name" value="Ribokinase-like"/>
    <property type="match status" value="1"/>
</dbReference>
<dbReference type="PROSITE" id="PS00583">
    <property type="entry name" value="PFKB_KINASES_1"/>
    <property type="match status" value="1"/>
</dbReference>
<dbReference type="InterPro" id="IPR029056">
    <property type="entry name" value="Ribokinase-like"/>
</dbReference>
<dbReference type="InterPro" id="IPR011611">
    <property type="entry name" value="PfkB_dom"/>
</dbReference>
<evidence type="ECO:0000313" key="4">
    <source>
        <dbReference type="EMBL" id="HGS87363.1"/>
    </source>
</evidence>
<sequence length="316" mass="33337">MDVDNFHPDKRVLVIGAASLDVLGQPIGTPESGTSNPAHVRTSFGGVARNVAENLARLGQPVTLVSAVGKDDLGKQLLNHTASAGVDVNCCIQVSDAATAAYIAILDDKGNLSYGLDDMTILRHVSSAYLRSQSDLFAQSALVFIDANLAPATLRTVFSLARRHNVPVCADATSTLLAKRLENHIPRLFLLNANRSEASALLNNRIEVYDMTNALAAAREFVRMGVEIAVIPIGEGGVCYATSQTSGHIPAVLTRIVDSIGAGDALTATTLFGILNGMDIDEAIRLGVTAASLTLTHTGAVVPNLSLELLYDRLII</sequence>
<accession>A0A7C4L1Q5</accession>
<dbReference type="PANTHER" id="PTHR10584">
    <property type="entry name" value="SUGAR KINASE"/>
    <property type="match status" value="1"/>
</dbReference>
<dbReference type="PANTHER" id="PTHR10584:SF166">
    <property type="entry name" value="RIBOKINASE"/>
    <property type="match status" value="1"/>
</dbReference>
<protein>
    <submittedName>
        <fullName evidence="4">Ribokinase</fullName>
    </submittedName>
</protein>
<dbReference type="InterPro" id="IPR002173">
    <property type="entry name" value="Carboh/pur_kinase_PfkB_CS"/>
</dbReference>
<gene>
    <name evidence="4" type="ORF">ENT17_07055</name>
</gene>
<feature type="domain" description="Carbohydrate kinase PfkB" evidence="3">
    <location>
        <begin position="10"/>
        <end position="303"/>
    </location>
</feature>
<keyword evidence="1" id="KW-0808">Transferase</keyword>
<comment type="caution">
    <text evidence="4">The sequence shown here is derived from an EMBL/GenBank/DDBJ whole genome shotgun (WGS) entry which is preliminary data.</text>
</comment>
<dbReference type="Gene3D" id="3.40.1190.20">
    <property type="match status" value="1"/>
</dbReference>
<dbReference type="EMBL" id="DSXR01000074">
    <property type="protein sequence ID" value="HGS87363.1"/>
    <property type="molecule type" value="Genomic_DNA"/>
</dbReference>
<proteinExistence type="predicted"/>
<organism evidence="4">
    <name type="scientific">Bellilinea caldifistulae</name>
    <dbReference type="NCBI Taxonomy" id="360411"/>
    <lineage>
        <taxon>Bacteria</taxon>
        <taxon>Bacillati</taxon>
        <taxon>Chloroflexota</taxon>
        <taxon>Anaerolineae</taxon>
        <taxon>Anaerolineales</taxon>
        <taxon>Anaerolineaceae</taxon>
        <taxon>Bellilinea</taxon>
    </lineage>
</organism>
<dbReference type="GO" id="GO:0016301">
    <property type="term" value="F:kinase activity"/>
    <property type="evidence" value="ECO:0007669"/>
    <property type="project" value="UniProtKB-KW"/>
</dbReference>
<evidence type="ECO:0000256" key="2">
    <source>
        <dbReference type="ARBA" id="ARBA00022777"/>
    </source>
</evidence>